<organism evidence="1">
    <name type="scientific">mine drainage metagenome</name>
    <dbReference type="NCBI Taxonomy" id="410659"/>
    <lineage>
        <taxon>unclassified sequences</taxon>
        <taxon>metagenomes</taxon>
        <taxon>ecological metagenomes</taxon>
    </lineage>
</organism>
<dbReference type="EMBL" id="MLJW01000087">
    <property type="protein sequence ID" value="OIR01171.1"/>
    <property type="molecule type" value="Genomic_DNA"/>
</dbReference>
<dbReference type="Gene3D" id="3.40.50.2000">
    <property type="entry name" value="Glycogen Phosphorylase B"/>
    <property type="match status" value="1"/>
</dbReference>
<gene>
    <name evidence="1" type="ORF">GALL_168050</name>
</gene>
<reference evidence="1" key="1">
    <citation type="submission" date="2016-10" db="EMBL/GenBank/DDBJ databases">
        <title>Sequence of Gallionella enrichment culture.</title>
        <authorList>
            <person name="Poehlein A."/>
            <person name="Muehling M."/>
            <person name="Daniel R."/>
        </authorList>
    </citation>
    <scope>NUCLEOTIDE SEQUENCE</scope>
</reference>
<dbReference type="Pfam" id="PF13692">
    <property type="entry name" value="Glyco_trans_1_4"/>
    <property type="match status" value="1"/>
</dbReference>
<accession>A0A1J5RZN0</accession>
<evidence type="ECO:0000313" key="1">
    <source>
        <dbReference type="EMBL" id="OIR01171.1"/>
    </source>
</evidence>
<sequence length="357" mass="41508">MFDLFYKLPALKQQGVQIHLHCFNKGDDEQDELNKYCASVNYYERKKGIKGFSFSLPFIVSSRINERLFQNLLQDDHPILMEGIHCSYLLNDIRFNNRKKMVRLHNVEYLYYRQLFKSATSLLHKLYYWRESSLLKKYEKNIATKADSFLTVTPADAEVYRIELNCKTINFLPVFIPADWQLKYLTGKGNYCLYQGDLSIDTNEKAVIWLLEKVFKKIKLPLVIAGKNPSKKLKRMTREELYTCLVANPNEKEMQDMIAKAHIQILPSFTITGIKIKLLNALFNGRYVIANTATVEGSGLENLCSIADDADSFAEKITALFSESFCPEIIEQRKNVLEKMFCNETNAKAMMKFIWEE</sequence>
<dbReference type="SUPFAM" id="SSF53756">
    <property type="entry name" value="UDP-Glycosyltransferase/glycogen phosphorylase"/>
    <property type="match status" value="1"/>
</dbReference>
<comment type="caution">
    <text evidence="1">The sequence shown here is derived from an EMBL/GenBank/DDBJ whole genome shotgun (WGS) entry which is preliminary data.</text>
</comment>
<name>A0A1J5RZN0_9ZZZZ</name>
<proteinExistence type="predicted"/>
<protein>
    <recommendedName>
        <fullName evidence="2">Glycosyl transferases group 1</fullName>
    </recommendedName>
</protein>
<evidence type="ECO:0008006" key="2">
    <source>
        <dbReference type="Google" id="ProtNLM"/>
    </source>
</evidence>
<dbReference type="AlphaFoldDB" id="A0A1J5RZN0"/>